<gene>
    <name evidence="9" type="ORF">H8S57_13955</name>
</gene>
<comment type="subcellular location">
    <subcellularLocation>
        <location evidence="1">Cell membrane</location>
        <topology evidence="1">Multi-pass membrane protein</topology>
    </subcellularLocation>
</comment>
<dbReference type="RefSeq" id="WP_186908644.1">
    <property type="nucleotide sequence ID" value="NZ_JACOPP010000026.1"/>
</dbReference>
<accession>A0A8J6J6X3</accession>
<feature type="transmembrane region" description="Helical" evidence="7">
    <location>
        <begin position="191"/>
        <end position="209"/>
    </location>
</feature>
<dbReference type="PANTHER" id="PTHR40074:SF2">
    <property type="entry name" value="O-ACETYLTRANSFERASE WECH"/>
    <property type="match status" value="1"/>
</dbReference>
<keyword evidence="4 7" id="KW-0812">Transmembrane</keyword>
<dbReference type="AlphaFoldDB" id="A0A8J6J6X3"/>
<evidence type="ECO:0000256" key="3">
    <source>
        <dbReference type="ARBA" id="ARBA00022475"/>
    </source>
</evidence>
<keyword evidence="9" id="KW-0012">Acyltransferase</keyword>
<evidence type="ECO:0000256" key="7">
    <source>
        <dbReference type="SAM" id="Phobius"/>
    </source>
</evidence>
<feature type="transmembrane region" description="Helical" evidence="7">
    <location>
        <begin position="39"/>
        <end position="66"/>
    </location>
</feature>
<keyword evidence="6 7" id="KW-0472">Membrane</keyword>
<feature type="transmembrane region" description="Helical" evidence="7">
    <location>
        <begin position="221"/>
        <end position="240"/>
    </location>
</feature>
<feature type="transmembrane region" description="Helical" evidence="7">
    <location>
        <begin position="86"/>
        <end position="104"/>
    </location>
</feature>
<keyword evidence="5 7" id="KW-1133">Transmembrane helix</keyword>
<feature type="transmembrane region" description="Helical" evidence="7">
    <location>
        <begin position="281"/>
        <end position="303"/>
    </location>
</feature>
<evidence type="ECO:0000256" key="2">
    <source>
        <dbReference type="ARBA" id="ARBA00007400"/>
    </source>
</evidence>
<name>A0A8J6J6X3_9FIRM</name>
<feature type="transmembrane region" description="Helical" evidence="7">
    <location>
        <begin position="154"/>
        <end position="171"/>
    </location>
</feature>
<evidence type="ECO:0000256" key="1">
    <source>
        <dbReference type="ARBA" id="ARBA00004651"/>
    </source>
</evidence>
<evidence type="ECO:0000256" key="4">
    <source>
        <dbReference type="ARBA" id="ARBA00022692"/>
    </source>
</evidence>
<dbReference type="GO" id="GO:0016413">
    <property type="term" value="F:O-acetyltransferase activity"/>
    <property type="evidence" value="ECO:0007669"/>
    <property type="project" value="TreeGrafter"/>
</dbReference>
<sequence>MTPSPRSRRWDYDLLRVGSMVGVVYLHCAAAALRSASGAVWHFANLASSLATAAVPLFFMLSGALLLSQEGTADLSALFGRRLPKVLLPLAAWSALVVLLTLLRAGPAAALEQLSALPNTPAMVPYWFLYALIPVYLLSPFLKKMADGLTDAHWNYLVLLWLVLTIGVNTVRDFLPLESAWRTVFTVHWTLNVNLIGGYLGYFLLGARLARLRRLPSRRVLWLVSLACVLIIAGGTWWLRRSTGAYDESFKSYLHVFTALLSGAVFLLARSYGEARRSGRLLTFCSGLSFGIYLAHPLAISFWESLWPGWMGSTFAGMGAHLLFFAAVLLSCFAGVLLAASLPGVCFLLTGQSFRTACRECNLPSLIKTRGPN</sequence>
<reference evidence="9" key="1">
    <citation type="submission" date="2020-08" db="EMBL/GenBank/DDBJ databases">
        <title>Genome public.</title>
        <authorList>
            <person name="Liu C."/>
            <person name="Sun Q."/>
        </authorList>
    </citation>
    <scope>NUCLEOTIDE SEQUENCE</scope>
    <source>
        <strain evidence="9">NSJ-51</strain>
    </source>
</reference>
<evidence type="ECO:0000259" key="8">
    <source>
        <dbReference type="Pfam" id="PF01757"/>
    </source>
</evidence>
<evidence type="ECO:0000256" key="6">
    <source>
        <dbReference type="ARBA" id="ARBA00023136"/>
    </source>
</evidence>
<dbReference type="Pfam" id="PF01757">
    <property type="entry name" value="Acyl_transf_3"/>
    <property type="match status" value="1"/>
</dbReference>
<keyword evidence="3" id="KW-1003">Cell membrane</keyword>
<evidence type="ECO:0000256" key="5">
    <source>
        <dbReference type="ARBA" id="ARBA00022989"/>
    </source>
</evidence>
<proteinExistence type="inferred from homology"/>
<dbReference type="EMBL" id="JACOPP010000026">
    <property type="protein sequence ID" value="MBC5734818.1"/>
    <property type="molecule type" value="Genomic_DNA"/>
</dbReference>
<keyword evidence="9" id="KW-0808">Transferase</keyword>
<protein>
    <submittedName>
        <fullName evidence="9">Acyltransferase</fullName>
    </submittedName>
</protein>
<feature type="transmembrane region" description="Helical" evidence="7">
    <location>
        <begin position="252"/>
        <end position="269"/>
    </location>
</feature>
<organism evidence="9 10">
    <name type="scientific">Lawsonibacter hominis</name>
    <dbReference type="NCBI Taxonomy" id="2763053"/>
    <lineage>
        <taxon>Bacteria</taxon>
        <taxon>Bacillati</taxon>
        <taxon>Bacillota</taxon>
        <taxon>Clostridia</taxon>
        <taxon>Eubacteriales</taxon>
        <taxon>Oscillospiraceae</taxon>
        <taxon>Lawsonibacter</taxon>
    </lineage>
</organism>
<dbReference type="Proteomes" id="UP000661435">
    <property type="component" value="Unassembled WGS sequence"/>
</dbReference>
<feature type="transmembrane region" description="Helical" evidence="7">
    <location>
        <begin position="12"/>
        <end position="33"/>
    </location>
</feature>
<comment type="similarity">
    <text evidence="2">Belongs to the acyltransferase 3 family.</text>
</comment>
<dbReference type="GO" id="GO:0005886">
    <property type="term" value="C:plasma membrane"/>
    <property type="evidence" value="ECO:0007669"/>
    <property type="project" value="UniProtKB-SubCell"/>
</dbReference>
<comment type="caution">
    <text evidence="9">The sequence shown here is derived from an EMBL/GenBank/DDBJ whole genome shotgun (WGS) entry which is preliminary data.</text>
</comment>
<dbReference type="PANTHER" id="PTHR40074">
    <property type="entry name" value="O-ACETYLTRANSFERASE WECH"/>
    <property type="match status" value="1"/>
</dbReference>
<feature type="transmembrane region" description="Helical" evidence="7">
    <location>
        <begin position="323"/>
        <end position="349"/>
    </location>
</feature>
<evidence type="ECO:0000313" key="9">
    <source>
        <dbReference type="EMBL" id="MBC5734818.1"/>
    </source>
</evidence>
<feature type="transmembrane region" description="Helical" evidence="7">
    <location>
        <begin position="124"/>
        <end position="142"/>
    </location>
</feature>
<feature type="domain" description="Acyltransferase 3" evidence="8">
    <location>
        <begin position="11"/>
        <end position="338"/>
    </location>
</feature>
<dbReference type="InterPro" id="IPR002656">
    <property type="entry name" value="Acyl_transf_3_dom"/>
</dbReference>
<dbReference type="GO" id="GO:0009246">
    <property type="term" value="P:enterobacterial common antigen biosynthetic process"/>
    <property type="evidence" value="ECO:0007669"/>
    <property type="project" value="TreeGrafter"/>
</dbReference>
<keyword evidence="10" id="KW-1185">Reference proteome</keyword>
<evidence type="ECO:0000313" key="10">
    <source>
        <dbReference type="Proteomes" id="UP000661435"/>
    </source>
</evidence>